<dbReference type="PIRSF" id="PIRSF039085">
    <property type="entry name" value="ABC_ATPase_HisP"/>
    <property type="match status" value="1"/>
</dbReference>
<dbReference type="SUPFAM" id="SSF52540">
    <property type="entry name" value="P-loop containing nucleoside triphosphate hydrolases"/>
    <property type="match status" value="1"/>
</dbReference>
<dbReference type="Pfam" id="PF00005">
    <property type="entry name" value="ABC_tran"/>
    <property type="match status" value="1"/>
</dbReference>
<accession>A0A1H8F626</accession>
<keyword evidence="9" id="KW-1185">Reference proteome</keyword>
<dbReference type="Gene3D" id="3.40.50.300">
    <property type="entry name" value="P-loop containing nucleotide triphosphate hydrolases"/>
    <property type="match status" value="1"/>
</dbReference>
<dbReference type="InterPro" id="IPR050086">
    <property type="entry name" value="MetN_ABC_transporter-like"/>
</dbReference>
<dbReference type="SMART" id="SM00382">
    <property type="entry name" value="AAA"/>
    <property type="match status" value="1"/>
</dbReference>
<proteinExistence type="predicted"/>
<dbReference type="PANTHER" id="PTHR43166:SF35">
    <property type="entry name" value="L-CYSTINE IMPORT ATP-BINDING PROTEIN TCYN"/>
    <property type="match status" value="1"/>
</dbReference>
<dbReference type="InterPro" id="IPR017871">
    <property type="entry name" value="ABC_transporter-like_CS"/>
</dbReference>
<evidence type="ECO:0000256" key="4">
    <source>
        <dbReference type="ARBA" id="ARBA00022741"/>
    </source>
</evidence>
<evidence type="ECO:0000313" key="8">
    <source>
        <dbReference type="EMBL" id="SEN27142.1"/>
    </source>
</evidence>
<name>A0A1H8F626_9FIRM</name>
<dbReference type="GO" id="GO:0016887">
    <property type="term" value="F:ATP hydrolysis activity"/>
    <property type="evidence" value="ECO:0007669"/>
    <property type="project" value="InterPro"/>
</dbReference>
<dbReference type="InterPro" id="IPR027417">
    <property type="entry name" value="P-loop_NTPase"/>
</dbReference>
<dbReference type="AlphaFoldDB" id="A0A1H8F626"/>
<keyword evidence="4" id="KW-0547">Nucleotide-binding</keyword>
<comment type="subcellular location">
    <subcellularLocation>
        <location evidence="1">Cell membrane</location>
        <topology evidence="1">Peripheral membrane protein</topology>
    </subcellularLocation>
</comment>
<keyword evidence="5 8" id="KW-0067">ATP-binding</keyword>
<protein>
    <submittedName>
        <fullName evidence="8">Amino acid ABC transporter ATP-binding protein, PAAT family</fullName>
    </submittedName>
</protein>
<evidence type="ECO:0000256" key="6">
    <source>
        <dbReference type="ARBA" id="ARBA00023136"/>
    </source>
</evidence>
<evidence type="ECO:0000313" key="9">
    <source>
        <dbReference type="Proteomes" id="UP000199512"/>
    </source>
</evidence>
<dbReference type="RefSeq" id="WP_091973760.1">
    <property type="nucleotide sequence ID" value="NZ_FODF01000002.1"/>
</dbReference>
<evidence type="ECO:0000256" key="2">
    <source>
        <dbReference type="ARBA" id="ARBA00022448"/>
    </source>
</evidence>
<keyword evidence="3" id="KW-1003">Cell membrane</keyword>
<evidence type="ECO:0000256" key="1">
    <source>
        <dbReference type="ARBA" id="ARBA00004202"/>
    </source>
</evidence>
<dbReference type="GO" id="GO:0005524">
    <property type="term" value="F:ATP binding"/>
    <property type="evidence" value="ECO:0007669"/>
    <property type="project" value="UniProtKB-KW"/>
</dbReference>
<dbReference type="InterPro" id="IPR030679">
    <property type="entry name" value="ABC_ATPase_HisP-typ"/>
</dbReference>
<sequence length="250" mass="28313">MINIKNIKKRFGDNEVLKEISLDVSQGEVISIIGPSGTGKSTFLRCINCLEIADSGTISLCEKNIDLEHINKKDILWLRRNTAMVFQGFFLFNNKTVIENITEGLIVVKKMDKRKAIEKAEGILKSVGLSEKRDFYPNQLSGGQKQRVAICRAIALEPKVLLFDEPTSALDPELKNEVLSLIKDLANKNNTMIIVTHEIEFAKHVSDRVIFMDEGIIIEEGDAKLVIDNPQKERTKKFLESIKSRNSYEY</sequence>
<evidence type="ECO:0000259" key="7">
    <source>
        <dbReference type="PROSITE" id="PS50893"/>
    </source>
</evidence>
<evidence type="ECO:0000256" key="5">
    <source>
        <dbReference type="ARBA" id="ARBA00022840"/>
    </source>
</evidence>
<dbReference type="GO" id="GO:0005886">
    <property type="term" value="C:plasma membrane"/>
    <property type="evidence" value="ECO:0007669"/>
    <property type="project" value="UniProtKB-SubCell"/>
</dbReference>
<organism evidence="8 9">
    <name type="scientific">Peptostreptococcus russellii</name>
    <dbReference type="NCBI Taxonomy" id="215200"/>
    <lineage>
        <taxon>Bacteria</taxon>
        <taxon>Bacillati</taxon>
        <taxon>Bacillota</taxon>
        <taxon>Clostridia</taxon>
        <taxon>Peptostreptococcales</taxon>
        <taxon>Peptostreptococcaceae</taxon>
        <taxon>Peptostreptococcus</taxon>
    </lineage>
</organism>
<dbReference type="CDD" id="cd03262">
    <property type="entry name" value="ABC_HisP_GlnQ"/>
    <property type="match status" value="1"/>
</dbReference>
<dbReference type="Proteomes" id="UP000199512">
    <property type="component" value="Unassembled WGS sequence"/>
</dbReference>
<keyword evidence="6" id="KW-0472">Membrane</keyword>
<dbReference type="PROSITE" id="PS00211">
    <property type="entry name" value="ABC_TRANSPORTER_1"/>
    <property type="match status" value="1"/>
</dbReference>
<dbReference type="GO" id="GO:0015424">
    <property type="term" value="F:ABC-type amino acid transporter activity"/>
    <property type="evidence" value="ECO:0007669"/>
    <property type="project" value="InterPro"/>
</dbReference>
<evidence type="ECO:0000256" key="3">
    <source>
        <dbReference type="ARBA" id="ARBA00022475"/>
    </source>
</evidence>
<dbReference type="EMBL" id="FODF01000002">
    <property type="protein sequence ID" value="SEN27142.1"/>
    <property type="molecule type" value="Genomic_DNA"/>
</dbReference>
<dbReference type="InterPro" id="IPR003593">
    <property type="entry name" value="AAA+_ATPase"/>
</dbReference>
<dbReference type="PROSITE" id="PS50893">
    <property type="entry name" value="ABC_TRANSPORTER_2"/>
    <property type="match status" value="1"/>
</dbReference>
<dbReference type="PANTHER" id="PTHR43166">
    <property type="entry name" value="AMINO ACID IMPORT ATP-BINDING PROTEIN"/>
    <property type="match status" value="1"/>
</dbReference>
<keyword evidence="2" id="KW-0813">Transport</keyword>
<feature type="domain" description="ABC transporter" evidence="7">
    <location>
        <begin position="2"/>
        <end position="239"/>
    </location>
</feature>
<dbReference type="STRING" id="215200.SAMN05216454_1028"/>
<reference evidence="8 9" key="1">
    <citation type="submission" date="2016-10" db="EMBL/GenBank/DDBJ databases">
        <authorList>
            <person name="de Groot N.N."/>
        </authorList>
    </citation>
    <scope>NUCLEOTIDE SEQUENCE [LARGE SCALE GENOMIC DNA]</scope>
    <source>
        <strain evidence="8 9">Calf135</strain>
    </source>
</reference>
<gene>
    <name evidence="8" type="ORF">SAMN05216454_1028</name>
</gene>
<dbReference type="OrthoDB" id="9804199at2"/>
<dbReference type="InterPro" id="IPR003439">
    <property type="entry name" value="ABC_transporter-like_ATP-bd"/>
</dbReference>